<organism evidence="1 2">
    <name type="scientific">Veillonella seminalis ACS-216-V-Col6b</name>
    <dbReference type="NCBI Taxonomy" id="883156"/>
    <lineage>
        <taxon>Bacteria</taxon>
        <taxon>Bacillati</taxon>
        <taxon>Bacillota</taxon>
        <taxon>Negativicutes</taxon>
        <taxon>Veillonellales</taxon>
        <taxon>Veillonellaceae</taxon>
        <taxon>Veillonella</taxon>
    </lineage>
</organism>
<evidence type="ECO:0000313" key="2">
    <source>
        <dbReference type="Proteomes" id="UP000009891"/>
    </source>
</evidence>
<protein>
    <submittedName>
        <fullName evidence="1">Uncharacterized protein</fullName>
    </submittedName>
</protein>
<dbReference type="HOGENOM" id="CLU_2588745_0_0_9"/>
<name>K9D694_9FIRM</name>
<evidence type="ECO:0000313" key="1">
    <source>
        <dbReference type="EMBL" id="EKU78736.1"/>
    </source>
</evidence>
<dbReference type="EMBL" id="AHAF01000003">
    <property type="protein sequence ID" value="EKU78736.1"/>
    <property type="molecule type" value="Genomic_DNA"/>
</dbReference>
<dbReference type="PATRIC" id="fig|883156.3.peg.524"/>
<comment type="caution">
    <text evidence="1">The sequence shown here is derived from an EMBL/GenBank/DDBJ whole genome shotgun (WGS) entry which is preliminary data.</text>
</comment>
<dbReference type="Proteomes" id="UP000009891">
    <property type="component" value="Unassembled WGS sequence"/>
</dbReference>
<dbReference type="AlphaFoldDB" id="K9D694"/>
<keyword evidence="2" id="KW-1185">Reference proteome</keyword>
<dbReference type="RefSeq" id="WP_006555433.1">
    <property type="nucleotide sequence ID" value="NZ_JH992936.1"/>
</dbReference>
<dbReference type="STRING" id="883156.HMPREF9282_00533"/>
<gene>
    <name evidence="1" type="ORF">HMPREF9282_00533</name>
</gene>
<reference evidence="1 2" key="1">
    <citation type="submission" date="2012-09" db="EMBL/GenBank/DDBJ databases">
        <title>The Genome Sequence of Veillonella ratti ACS-216-V-COL6B.</title>
        <authorList>
            <consortium name="The Broad Institute Genome Sequencing Platform"/>
            <person name="Earl A."/>
            <person name="Ward D."/>
            <person name="Feldgarden M."/>
            <person name="Gevers D."/>
            <person name="Saerens B."/>
            <person name="Vaneechoutte M."/>
            <person name="Walker B."/>
            <person name="Young S.K."/>
            <person name="Zeng Q."/>
            <person name="Gargeya S."/>
            <person name="Fitzgerald M."/>
            <person name="Haas B."/>
            <person name="Abouelleil A."/>
            <person name="Alvarado L."/>
            <person name="Arachchi H.M."/>
            <person name="Berlin A."/>
            <person name="Chapman S.B."/>
            <person name="Goldberg J."/>
            <person name="Griggs A."/>
            <person name="Gujja S."/>
            <person name="Hansen M."/>
            <person name="Howarth C."/>
            <person name="Imamovic A."/>
            <person name="Larimer J."/>
            <person name="McCowen C."/>
            <person name="Montmayeur A."/>
            <person name="Murphy C."/>
            <person name="Neiman D."/>
            <person name="Pearson M."/>
            <person name="Priest M."/>
            <person name="Roberts A."/>
            <person name="Saif S."/>
            <person name="Shea T."/>
            <person name="Sisk P."/>
            <person name="Sykes S."/>
            <person name="Wortman J."/>
            <person name="Nusbaum C."/>
            <person name="Birren B."/>
        </authorList>
    </citation>
    <scope>NUCLEOTIDE SEQUENCE [LARGE SCALE GENOMIC DNA]</scope>
    <source>
        <strain evidence="1 2">ACS-216-V-Col6b</strain>
    </source>
</reference>
<proteinExistence type="predicted"/>
<sequence>MIRVDNPKEAVAFKKGDLAVISTEDSSVYPRVWKYGMSLYEVERYMEDCYGEFETIMVMSVNNGVARAFLYEQGKGWGMV</sequence>
<accession>K9D694</accession>